<feature type="region of interest" description="Disordered" evidence="1">
    <location>
        <begin position="40"/>
        <end position="87"/>
    </location>
</feature>
<dbReference type="Proteomes" id="UP001325479">
    <property type="component" value="Chromosome"/>
</dbReference>
<organism evidence="2 3">
    <name type="scientific">Paraburkholderia kururiensis</name>
    <dbReference type="NCBI Taxonomy" id="984307"/>
    <lineage>
        <taxon>Bacteria</taxon>
        <taxon>Pseudomonadati</taxon>
        <taxon>Pseudomonadota</taxon>
        <taxon>Betaproteobacteria</taxon>
        <taxon>Burkholderiales</taxon>
        <taxon>Burkholderiaceae</taxon>
        <taxon>Paraburkholderia</taxon>
    </lineage>
</organism>
<gene>
    <name evidence="2" type="ORF">U0042_27160</name>
</gene>
<dbReference type="EMBL" id="CP139965">
    <property type="protein sequence ID" value="WQD77680.1"/>
    <property type="molecule type" value="Genomic_DNA"/>
</dbReference>
<protein>
    <submittedName>
        <fullName evidence="2">Uncharacterized protein</fullName>
    </submittedName>
</protein>
<evidence type="ECO:0000313" key="3">
    <source>
        <dbReference type="Proteomes" id="UP001325479"/>
    </source>
</evidence>
<proteinExistence type="predicted"/>
<evidence type="ECO:0000256" key="1">
    <source>
        <dbReference type="SAM" id="MobiDB-lite"/>
    </source>
</evidence>
<name>A0ABZ0WK48_9BURK</name>
<dbReference type="RefSeq" id="WP_157977915.1">
    <property type="nucleotide sequence ID" value="NZ_CP139965.1"/>
</dbReference>
<sequence>MTNLLDESERVMVAVHRKQASIDRAADRLNRVDAADRIWQPSAKAGSQADPAANAQASYSPSKPARRSASASRPKPTFTFGGKKAAM</sequence>
<accession>A0ABZ0WK48</accession>
<evidence type="ECO:0000313" key="2">
    <source>
        <dbReference type="EMBL" id="WQD77680.1"/>
    </source>
</evidence>
<feature type="compositionally biased region" description="Low complexity" evidence="1">
    <location>
        <begin position="57"/>
        <end position="76"/>
    </location>
</feature>
<reference evidence="2 3" key="1">
    <citation type="submission" date="2023-12" db="EMBL/GenBank/DDBJ databases">
        <title>Genome sequencing and assembly of bacterial species from a model synthetic community.</title>
        <authorList>
            <person name="Hogle S.L."/>
        </authorList>
    </citation>
    <scope>NUCLEOTIDE SEQUENCE [LARGE SCALE GENOMIC DNA]</scope>
    <source>
        <strain evidence="2 3">HAMBI 2494</strain>
    </source>
</reference>
<keyword evidence="3" id="KW-1185">Reference proteome</keyword>